<reference evidence="3 4" key="1">
    <citation type="submission" date="2018-05" db="EMBL/GenBank/DDBJ databases">
        <title>Genomic Encyclopedia of Type Strains, Phase IV (KMG-IV): sequencing the most valuable type-strain genomes for metagenomic binning, comparative biology and taxonomic classification.</title>
        <authorList>
            <person name="Goeker M."/>
        </authorList>
    </citation>
    <scope>NUCLEOTIDE SEQUENCE [LARGE SCALE GENOMIC DNA]</scope>
    <source>
        <strain evidence="3 4">DSM 6462</strain>
    </source>
</reference>
<evidence type="ECO:0000313" key="4">
    <source>
        <dbReference type="Proteomes" id="UP000248021"/>
    </source>
</evidence>
<keyword evidence="1 3" id="KW-0378">Hydrolase</keyword>
<evidence type="ECO:0000256" key="1">
    <source>
        <dbReference type="ARBA" id="ARBA00022801"/>
    </source>
</evidence>
<dbReference type="GO" id="GO:0016787">
    <property type="term" value="F:hydrolase activity"/>
    <property type="evidence" value="ECO:0007669"/>
    <property type="project" value="UniProtKB-KW"/>
</dbReference>
<accession>A0A2V3TZQ0</accession>
<name>A0A2V3TZQ0_9HYPH</name>
<dbReference type="AlphaFoldDB" id="A0A2V3TZQ0"/>
<dbReference type="PANTHER" id="PTHR43540:SF6">
    <property type="entry name" value="ISOCHORISMATASE-LIKE DOMAIN-CONTAINING PROTEIN"/>
    <property type="match status" value="1"/>
</dbReference>
<dbReference type="RefSeq" id="WP_170147380.1">
    <property type="nucleotide sequence ID" value="NZ_JAHBRY010000003.1"/>
</dbReference>
<sequence>MVARINSLLLLVDLQNAFCDAGGSIAGLGWDITTLQAAARECNRLAVEARERGIPVAWTRMMFRADYSDAGLVRRMRPNLCRMGGLRAGTADVELTALVDVAADDIIIDKARHSSLYGTSLEVILRARGIERVIVGGVTTSMCVETTVRDLAQRDYEVILPREACADFDAARHEASLAVMAFGFARVVPIAETFTTPPLPDA</sequence>
<protein>
    <submittedName>
        <fullName evidence="3">Ureidoacrylate peracid hydrolase</fullName>
    </submittedName>
</protein>
<dbReference type="PANTHER" id="PTHR43540">
    <property type="entry name" value="PEROXYUREIDOACRYLATE/UREIDOACRYLATE AMIDOHYDROLASE-RELATED"/>
    <property type="match status" value="1"/>
</dbReference>
<dbReference type="Proteomes" id="UP000248021">
    <property type="component" value="Unassembled WGS sequence"/>
</dbReference>
<dbReference type="SUPFAM" id="SSF52499">
    <property type="entry name" value="Isochorismatase-like hydrolases"/>
    <property type="match status" value="1"/>
</dbReference>
<evidence type="ECO:0000259" key="2">
    <source>
        <dbReference type="Pfam" id="PF00857"/>
    </source>
</evidence>
<dbReference type="Pfam" id="PF00857">
    <property type="entry name" value="Isochorismatase"/>
    <property type="match status" value="1"/>
</dbReference>
<keyword evidence="4" id="KW-1185">Reference proteome</keyword>
<dbReference type="InterPro" id="IPR000868">
    <property type="entry name" value="Isochorismatase-like_dom"/>
</dbReference>
<gene>
    <name evidence="3" type="ORF">C7450_110133</name>
</gene>
<proteinExistence type="predicted"/>
<evidence type="ECO:0000313" key="3">
    <source>
        <dbReference type="EMBL" id="PXW55194.1"/>
    </source>
</evidence>
<dbReference type="Gene3D" id="3.40.50.850">
    <property type="entry name" value="Isochorismatase-like"/>
    <property type="match status" value="1"/>
</dbReference>
<comment type="caution">
    <text evidence="3">The sequence shown here is derived from an EMBL/GenBank/DDBJ whole genome shotgun (WGS) entry which is preliminary data.</text>
</comment>
<dbReference type="InterPro" id="IPR050272">
    <property type="entry name" value="Isochorismatase-like_hydrls"/>
</dbReference>
<organism evidence="3 4">
    <name type="scientific">Chelatococcus asaccharovorans</name>
    <dbReference type="NCBI Taxonomy" id="28210"/>
    <lineage>
        <taxon>Bacteria</taxon>
        <taxon>Pseudomonadati</taxon>
        <taxon>Pseudomonadota</taxon>
        <taxon>Alphaproteobacteria</taxon>
        <taxon>Hyphomicrobiales</taxon>
        <taxon>Chelatococcaceae</taxon>
        <taxon>Chelatococcus</taxon>
    </lineage>
</organism>
<dbReference type="EMBL" id="QJJK01000010">
    <property type="protein sequence ID" value="PXW55194.1"/>
    <property type="molecule type" value="Genomic_DNA"/>
</dbReference>
<feature type="domain" description="Isochorismatase-like" evidence="2">
    <location>
        <begin position="7"/>
        <end position="190"/>
    </location>
</feature>
<dbReference type="CDD" id="cd00431">
    <property type="entry name" value="cysteine_hydrolases"/>
    <property type="match status" value="1"/>
</dbReference>
<dbReference type="InterPro" id="IPR036380">
    <property type="entry name" value="Isochorismatase-like_sf"/>
</dbReference>